<organism evidence="1 2">
    <name type="scientific">Clavelina lepadiformis</name>
    <name type="common">Light-bulb sea squirt</name>
    <name type="synonym">Ascidia lepadiformis</name>
    <dbReference type="NCBI Taxonomy" id="159417"/>
    <lineage>
        <taxon>Eukaryota</taxon>
        <taxon>Metazoa</taxon>
        <taxon>Chordata</taxon>
        <taxon>Tunicata</taxon>
        <taxon>Ascidiacea</taxon>
        <taxon>Aplousobranchia</taxon>
        <taxon>Clavelinidae</taxon>
        <taxon>Clavelina</taxon>
    </lineage>
</organism>
<evidence type="ECO:0000313" key="1">
    <source>
        <dbReference type="EMBL" id="CAK8686993.1"/>
    </source>
</evidence>
<reference evidence="1 2" key="1">
    <citation type="submission" date="2024-02" db="EMBL/GenBank/DDBJ databases">
        <authorList>
            <person name="Daric V."/>
            <person name="Darras S."/>
        </authorList>
    </citation>
    <scope>NUCLEOTIDE SEQUENCE [LARGE SCALE GENOMIC DNA]</scope>
</reference>
<dbReference type="EMBL" id="CAWYQH010000103">
    <property type="protein sequence ID" value="CAK8686993.1"/>
    <property type="molecule type" value="Genomic_DNA"/>
</dbReference>
<accession>A0ABP0G5A6</accession>
<sequence>MLIAGFTSAGWRTWVIQAFLLPVKGRAGNKVVRLQQTPVDVSGGKIMSFNANEEIHFKNDPNLMQIFKKTENEFCKHSSSPTDFFGGKPCKSPYATYTVVVPKGNHTCSLDPNNWIDGSNCRRLNLTKLTILL</sequence>
<proteinExistence type="predicted"/>
<protein>
    <submittedName>
        <fullName evidence="1">Uncharacterized protein</fullName>
    </submittedName>
</protein>
<name>A0ABP0G5A6_CLALP</name>
<gene>
    <name evidence="1" type="ORF">CVLEPA_LOCUS19026</name>
</gene>
<keyword evidence="2" id="KW-1185">Reference proteome</keyword>
<comment type="caution">
    <text evidence="1">The sequence shown here is derived from an EMBL/GenBank/DDBJ whole genome shotgun (WGS) entry which is preliminary data.</text>
</comment>
<dbReference type="Proteomes" id="UP001642483">
    <property type="component" value="Unassembled WGS sequence"/>
</dbReference>
<evidence type="ECO:0000313" key="2">
    <source>
        <dbReference type="Proteomes" id="UP001642483"/>
    </source>
</evidence>